<keyword evidence="4" id="KW-0949">S-adenosyl-L-methionine</keyword>
<evidence type="ECO:0000256" key="4">
    <source>
        <dbReference type="ARBA" id="ARBA00022691"/>
    </source>
</evidence>
<evidence type="ECO:0000256" key="5">
    <source>
        <dbReference type="ARBA" id="ARBA00047942"/>
    </source>
</evidence>
<evidence type="ECO:0000313" key="7">
    <source>
        <dbReference type="EMBL" id="GAI49645.1"/>
    </source>
</evidence>
<proteinExistence type="predicted"/>
<dbReference type="InterPro" id="IPR011639">
    <property type="entry name" value="MethylTrfase_TaqI-like_dom"/>
</dbReference>
<dbReference type="PANTHER" id="PTHR33841:SF1">
    <property type="entry name" value="DNA METHYLTRANSFERASE A"/>
    <property type="match status" value="1"/>
</dbReference>
<dbReference type="InterPro" id="IPR029063">
    <property type="entry name" value="SAM-dependent_MTases_sf"/>
</dbReference>
<dbReference type="GO" id="GO:0032259">
    <property type="term" value="P:methylation"/>
    <property type="evidence" value="ECO:0007669"/>
    <property type="project" value="UniProtKB-KW"/>
</dbReference>
<dbReference type="GO" id="GO:0006304">
    <property type="term" value="P:DNA modification"/>
    <property type="evidence" value="ECO:0007669"/>
    <property type="project" value="InterPro"/>
</dbReference>
<dbReference type="PRINTS" id="PR00507">
    <property type="entry name" value="N12N6MTFRASE"/>
</dbReference>
<dbReference type="GO" id="GO:0009007">
    <property type="term" value="F:site-specific DNA-methyltransferase (adenine-specific) activity"/>
    <property type="evidence" value="ECO:0007669"/>
    <property type="project" value="UniProtKB-EC"/>
</dbReference>
<dbReference type="EC" id="2.1.1.72" evidence="1"/>
<comment type="caution">
    <text evidence="7">The sequence shown here is derived from an EMBL/GenBank/DDBJ whole genome shotgun (WGS) entry which is preliminary data.</text>
</comment>
<dbReference type="InterPro" id="IPR002052">
    <property type="entry name" value="DNA_methylase_N6_adenine_CS"/>
</dbReference>
<comment type="catalytic activity">
    <reaction evidence="5">
        <text>a 2'-deoxyadenosine in DNA + S-adenosyl-L-methionine = an N(6)-methyl-2'-deoxyadenosine in DNA + S-adenosyl-L-homocysteine + H(+)</text>
        <dbReference type="Rhea" id="RHEA:15197"/>
        <dbReference type="Rhea" id="RHEA-COMP:12418"/>
        <dbReference type="Rhea" id="RHEA-COMP:12419"/>
        <dbReference type="ChEBI" id="CHEBI:15378"/>
        <dbReference type="ChEBI" id="CHEBI:57856"/>
        <dbReference type="ChEBI" id="CHEBI:59789"/>
        <dbReference type="ChEBI" id="CHEBI:90615"/>
        <dbReference type="ChEBI" id="CHEBI:90616"/>
        <dbReference type="EC" id="2.1.1.72"/>
    </reaction>
</comment>
<organism evidence="7">
    <name type="scientific">marine sediment metagenome</name>
    <dbReference type="NCBI Taxonomy" id="412755"/>
    <lineage>
        <taxon>unclassified sequences</taxon>
        <taxon>metagenomes</taxon>
        <taxon>ecological metagenomes</taxon>
    </lineage>
</organism>
<feature type="non-terminal residue" evidence="7">
    <location>
        <position position="145"/>
    </location>
</feature>
<evidence type="ECO:0000256" key="3">
    <source>
        <dbReference type="ARBA" id="ARBA00022679"/>
    </source>
</evidence>
<dbReference type="EMBL" id="BARV01039978">
    <property type="protein sequence ID" value="GAI49645.1"/>
    <property type="molecule type" value="Genomic_DNA"/>
</dbReference>
<accession>X1QF38</accession>
<reference evidence="7" key="1">
    <citation type="journal article" date="2014" name="Front. Microbiol.">
        <title>High frequency of phylogenetically diverse reductive dehalogenase-homologous genes in deep subseafloor sedimentary metagenomes.</title>
        <authorList>
            <person name="Kawai M."/>
            <person name="Futagami T."/>
            <person name="Toyoda A."/>
            <person name="Takaki Y."/>
            <person name="Nishi S."/>
            <person name="Hori S."/>
            <person name="Arai W."/>
            <person name="Tsubouchi T."/>
            <person name="Morono Y."/>
            <person name="Uchiyama I."/>
            <person name="Ito T."/>
            <person name="Fujiyama A."/>
            <person name="Inagaki F."/>
            <person name="Takami H."/>
        </authorList>
    </citation>
    <scope>NUCLEOTIDE SEQUENCE</scope>
    <source>
        <strain evidence="7">Expedition CK06-06</strain>
    </source>
</reference>
<keyword evidence="3" id="KW-0808">Transferase</keyword>
<dbReference type="SUPFAM" id="SSF53335">
    <property type="entry name" value="S-adenosyl-L-methionine-dependent methyltransferases"/>
    <property type="match status" value="1"/>
</dbReference>
<gene>
    <name evidence="7" type="ORF">S06H3_61091</name>
</gene>
<evidence type="ECO:0000256" key="1">
    <source>
        <dbReference type="ARBA" id="ARBA00011900"/>
    </source>
</evidence>
<dbReference type="Pfam" id="PF07669">
    <property type="entry name" value="Eco57I"/>
    <property type="match status" value="1"/>
</dbReference>
<dbReference type="AlphaFoldDB" id="X1QF38"/>
<sequence length="145" mass="17119">MNNLKISKLVNEEKKIKKELMEELEPINYKIQNDPFSFQWMFEFPEILYQLHGFGFIIGNPPYIQLSMDSNLRELYQDYLKDFFGSSMGRLNTFGFFIKLGIDLLIKDGMLGYIIPNTLLNLPYYKELREIILNSCIIESICLLQ</sequence>
<dbReference type="Gene3D" id="3.40.50.150">
    <property type="entry name" value="Vaccinia Virus protein VP39"/>
    <property type="match status" value="1"/>
</dbReference>
<feature type="domain" description="Type II methyltransferase M.TaqI-like" evidence="6">
    <location>
        <begin position="9"/>
        <end position="141"/>
    </location>
</feature>
<keyword evidence="2" id="KW-0489">Methyltransferase</keyword>
<dbReference type="PROSITE" id="PS00092">
    <property type="entry name" value="N6_MTASE"/>
    <property type="match status" value="1"/>
</dbReference>
<evidence type="ECO:0000256" key="2">
    <source>
        <dbReference type="ARBA" id="ARBA00022603"/>
    </source>
</evidence>
<dbReference type="InterPro" id="IPR050953">
    <property type="entry name" value="N4_N6_ade-DNA_methylase"/>
</dbReference>
<name>X1QF38_9ZZZZ</name>
<dbReference type="GO" id="GO:0003676">
    <property type="term" value="F:nucleic acid binding"/>
    <property type="evidence" value="ECO:0007669"/>
    <property type="project" value="InterPro"/>
</dbReference>
<protein>
    <recommendedName>
        <fullName evidence="1">site-specific DNA-methyltransferase (adenine-specific)</fullName>
        <ecNumber evidence="1">2.1.1.72</ecNumber>
    </recommendedName>
</protein>
<dbReference type="PANTHER" id="PTHR33841">
    <property type="entry name" value="DNA METHYLTRANSFERASE YEEA-RELATED"/>
    <property type="match status" value="1"/>
</dbReference>
<evidence type="ECO:0000259" key="6">
    <source>
        <dbReference type="Pfam" id="PF07669"/>
    </source>
</evidence>